<comment type="caution">
    <text evidence="1">The sequence shown here is derived from an EMBL/GenBank/DDBJ whole genome shotgun (WGS) entry which is preliminary data.</text>
</comment>
<reference evidence="1" key="1">
    <citation type="journal article" date="2015" name="Nature">
        <title>Complex archaea that bridge the gap between prokaryotes and eukaryotes.</title>
        <authorList>
            <person name="Spang A."/>
            <person name="Saw J.H."/>
            <person name="Jorgensen S.L."/>
            <person name="Zaremba-Niedzwiedzka K."/>
            <person name="Martijn J."/>
            <person name="Lind A.E."/>
            <person name="van Eijk R."/>
            <person name="Schleper C."/>
            <person name="Guy L."/>
            <person name="Ettema T.J."/>
        </authorList>
    </citation>
    <scope>NUCLEOTIDE SEQUENCE</scope>
</reference>
<sequence>MVVRLMMSISMNKRNNMTINEVMEAMPEEWRYHWCRARVCACRGCANHRVRKAGFTEVDWKGWVKKNER</sequence>
<proteinExistence type="predicted"/>
<protein>
    <submittedName>
        <fullName evidence="1">Uncharacterized protein</fullName>
    </submittedName>
</protein>
<accession>A0A0F8YVR9</accession>
<name>A0A0F8YVR9_9ZZZZ</name>
<dbReference type="EMBL" id="LAZR01064106">
    <property type="protein sequence ID" value="KKK58184.1"/>
    <property type="molecule type" value="Genomic_DNA"/>
</dbReference>
<evidence type="ECO:0000313" key="1">
    <source>
        <dbReference type="EMBL" id="KKK58184.1"/>
    </source>
</evidence>
<gene>
    <name evidence="1" type="ORF">LCGC14_3046970</name>
</gene>
<organism evidence="1">
    <name type="scientific">marine sediment metagenome</name>
    <dbReference type="NCBI Taxonomy" id="412755"/>
    <lineage>
        <taxon>unclassified sequences</taxon>
        <taxon>metagenomes</taxon>
        <taxon>ecological metagenomes</taxon>
    </lineage>
</organism>
<dbReference type="AlphaFoldDB" id="A0A0F8YVR9"/>